<gene>
    <name evidence="3" type="ORF">K8F61_11140</name>
</gene>
<keyword evidence="1" id="KW-0732">Signal</keyword>
<keyword evidence="3" id="KW-0378">Hydrolase</keyword>
<dbReference type="SUPFAM" id="SSF50939">
    <property type="entry name" value="Sialidases"/>
    <property type="match status" value="1"/>
</dbReference>
<feature type="domain" description="Sialidase" evidence="2">
    <location>
        <begin position="262"/>
        <end position="493"/>
    </location>
</feature>
<dbReference type="InterPro" id="IPR036278">
    <property type="entry name" value="Sialidase_sf"/>
</dbReference>
<feature type="signal peptide" evidence="1">
    <location>
        <begin position="1"/>
        <end position="32"/>
    </location>
</feature>
<name>A0ABY3RQT7_9MICO</name>
<dbReference type="Pfam" id="PF13088">
    <property type="entry name" value="BNR_2"/>
    <property type="match status" value="1"/>
</dbReference>
<sequence length="567" mass="58299">MMPNRGSRLSAAALLAAAALTLGLSVASPAAAAPFEGVTRSFDAEPVGSAPTGCSTVGDVSVQPAALAGAPAQNRAVRLVDASATVHTRIVCTDPASPEKSATMRLLATQMDTGVIVSLGASSADALGVWRFFLSRSGGDVVVKAYNGSSWVTLGTAPGVDPLTRWIEVRLDATASKATIEVDRVRFPTTVKAGAGASIGALQVASEGTAPSGLSLLVDDMGMAPSVPEFREVVAATAAAGTAIRFPGAERLGDGTILASYYEAPTHAGSNGVIKLVRSTDDGATWSAPALVTDPAYDPRDPKLAVLSDGTVLLTYFYTQWASPSILHGTFVMRSTDGGVTWSAPTQVSTQMSCACGPVSGGYPLGWAANHGPIVEAANGDLLIPLYGTLPGDGRQRATVVRSTDGGITWDAASEALLAVGSISFQEPNLSVLPSGEIVALIRTTSSPVRAYLSRSFDDGHTWTPAVATDIPAESHSQTVLADGSVLLTYGNPARPGRPTEGIVIDDPSGPWDGRAARSILVYDAGNGDQANPSNVEIGPGEFLTMSYDVAARTLSAVFTERSHYAD</sequence>
<dbReference type="PANTHER" id="PTHR43752">
    <property type="entry name" value="BNR/ASP-BOX REPEAT FAMILY PROTEIN"/>
    <property type="match status" value="1"/>
</dbReference>
<dbReference type="PROSITE" id="PS51318">
    <property type="entry name" value="TAT"/>
    <property type="match status" value="1"/>
</dbReference>
<dbReference type="EMBL" id="CP082781">
    <property type="protein sequence ID" value="UGS25245.1"/>
    <property type="molecule type" value="Genomic_DNA"/>
</dbReference>
<evidence type="ECO:0000313" key="4">
    <source>
        <dbReference type="Proteomes" id="UP001199642"/>
    </source>
</evidence>
<reference evidence="3 4" key="1">
    <citation type="submission" date="2023-01" db="EMBL/GenBank/DDBJ databases">
        <title>Characterization of estradiol degrading bacteria Microbacterium sp. MZT7 and reveal degrading genes through genome analysis.</title>
        <authorList>
            <person name="Hao P."/>
            <person name="Gao Y."/>
        </authorList>
    </citation>
    <scope>NUCLEOTIDE SEQUENCE [LARGE SCALE GENOMIC DNA]</scope>
    <source>
        <strain evidence="3 4">MZT7</strain>
    </source>
</reference>
<evidence type="ECO:0000259" key="2">
    <source>
        <dbReference type="Pfam" id="PF13088"/>
    </source>
</evidence>
<accession>A0ABY3RQT7</accession>
<proteinExistence type="predicted"/>
<dbReference type="CDD" id="cd15482">
    <property type="entry name" value="Sialidase_non-viral"/>
    <property type="match status" value="1"/>
</dbReference>
<organism evidence="3 4">
    <name type="scientific">Microbacterium resistens</name>
    <dbReference type="NCBI Taxonomy" id="156977"/>
    <lineage>
        <taxon>Bacteria</taxon>
        <taxon>Bacillati</taxon>
        <taxon>Actinomycetota</taxon>
        <taxon>Actinomycetes</taxon>
        <taxon>Micrococcales</taxon>
        <taxon>Microbacteriaceae</taxon>
        <taxon>Microbacterium</taxon>
    </lineage>
</organism>
<protein>
    <submittedName>
        <fullName evidence="3">Glycoside hydrolase</fullName>
    </submittedName>
</protein>
<dbReference type="PANTHER" id="PTHR43752:SF2">
    <property type="entry name" value="BNR_ASP-BOX REPEAT FAMILY PROTEIN"/>
    <property type="match status" value="1"/>
</dbReference>
<evidence type="ECO:0000256" key="1">
    <source>
        <dbReference type="SAM" id="SignalP"/>
    </source>
</evidence>
<evidence type="ECO:0000313" key="3">
    <source>
        <dbReference type="EMBL" id="UGS25245.1"/>
    </source>
</evidence>
<dbReference type="Proteomes" id="UP001199642">
    <property type="component" value="Chromosome"/>
</dbReference>
<dbReference type="Gene3D" id="2.120.10.10">
    <property type="match status" value="1"/>
</dbReference>
<dbReference type="GO" id="GO:0016787">
    <property type="term" value="F:hydrolase activity"/>
    <property type="evidence" value="ECO:0007669"/>
    <property type="project" value="UniProtKB-KW"/>
</dbReference>
<dbReference type="RefSeq" id="WP_231819161.1">
    <property type="nucleotide sequence ID" value="NZ_CP082781.1"/>
</dbReference>
<dbReference type="InterPro" id="IPR011040">
    <property type="entry name" value="Sialidase"/>
</dbReference>
<dbReference type="InterPro" id="IPR006311">
    <property type="entry name" value="TAT_signal"/>
</dbReference>
<feature type="chain" id="PRO_5046171472" evidence="1">
    <location>
        <begin position="33"/>
        <end position="567"/>
    </location>
</feature>
<keyword evidence="4" id="KW-1185">Reference proteome</keyword>